<dbReference type="Pfam" id="PF04773">
    <property type="entry name" value="FecR"/>
    <property type="match status" value="1"/>
</dbReference>
<dbReference type="RefSeq" id="WP_090336394.1">
    <property type="nucleotide sequence ID" value="NZ_FNXY01000004.1"/>
</dbReference>
<keyword evidence="1" id="KW-1133">Transmembrane helix</keyword>
<dbReference type="Gene3D" id="2.60.120.1440">
    <property type="match status" value="1"/>
</dbReference>
<feature type="transmembrane region" description="Helical" evidence="1">
    <location>
        <begin position="86"/>
        <end position="107"/>
    </location>
</feature>
<evidence type="ECO:0000256" key="1">
    <source>
        <dbReference type="SAM" id="Phobius"/>
    </source>
</evidence>
<dbReference type="Proteomes" id="UP000199532">
    <property type="component" value="Unassembled WGS sequence"/>
</dbReference>
<dbReference type="PANTHER" id="PTHR30273">
    <property type="entry name" value="PERIPLASMIC SIGNAL SENSOR AND SIGMA FACTOR ACTIVATOR FECR-RELATED"/>
    <property type="match status" value="1"/>
</dbReference>
<name>A0A1H6VT77_9BACT</name>
<dbReference type="InterPro" id="IPR032508">
    <property type="entry name" value="FecR_C"/>
</dbReference>
<dbReference type="Gene3D" id="3.55.50.30">
    <property type="match status" value="1"/>
</dbReference>
<dbReference type="EMBL" id="FNXY01000004">
    <property type="protein sequence ID" value="SEJ03235.1"/>
    <property type="molecule type" value="Genomic_DNA"/>
</dbReference>
<dbReference type="OrthoDB" id="1523489at2"/>
<dbReference type="InterPro" id="IPR006860">
    <property type="entry name" value="FecR"/>
</dbReference>
<gene>
    <name evidence="4" type="ORF">SAMN04487995_3128</name>
</gene>
<feature type="domain" description="Protein FecR C-terminal" evidence="3">
    <location>
        <begin position="256"/>
        <end position="323"/>
    </location>
</feature>
<keyword evidence="5" id="KW-1185">Reference proteome</keyword>
<protein>
    <submittedName>
        <fullName evidence="4">FecR family protein</fullName>
    </submittedName>
</protein>
<dbReference type="GO" id="GO:0016989">
    <property type="term" value="F:sigma factor antagonist activity"/>
    <property type="evidence" value="ECO:0007669"/>
    <property type="project" value="TreeGrafter"/>
</dbReference>
<dbReference type="STRING" id="408657.SAMN04487995_3128"/>
<evidence type="ECO:0000313" key="4">
    <source>
        <dbReference type="EMBL" id="SEJ03235.1"/>
    </source>
</evidence>
<organism evidence="4 5">
    <name type="scientific">Dyadobacter koreensis</name>
    <dbReference type="NCBI Taxonomy" id="408657"/>
    <lineage>
        <taxon>Bacteria</taxon>
        <taxon>Pseudomonadati</taxon>
        <taxon>Bacteroidota</taxon>
        <taxon>Cytophagia</taxon>
        <taxon>Cytophagales</taxon>
        <taxon>Spirosomataceae</taxon>
        <taxon>Dyadobacter</taxon>
    </lineage>
</organism>
<dbReference type="InterPro" id="IPR012373">
    <property type="entry name" value="Ferrdict_sens_TM"/>
</dbReference>
<feature type="domain" description="FecR protein" evidence="2">
    <location>
        <begin position="116"/>
        <end position="210"/>
    </location>
</feature>
<evidence type="ECO:0000313" key="5">
    <source>
        <dbReference type="Proteomes" id="UP000199532"/>
    </source>
</evidence>
<dbReference type="AlphaFoldDB" id="A0A1H6VT77"/>
<dbReference type="Pfam" id="PF16344">
    <property type="entry name" value="FecR_C"/>
    <property type="match status" value="1"/>
</dbReference>
<dbReference type="PIRSF" id="PIRSF018266">
    <property type="entry name" value="FecR"/>
    <property type="match status" value="1"/>
</dbReference>
<evidence type="ECO:0000259" key="3">
    <source>
        <dbReference type="Pfam" id="PF16344"/>
    </source>
</evidence>
<dbReference type="PANTHER" id="PTHR30273:SF2">
    <property type="entry name" value="PROTEIN FECR"/>
    <property type="match status" value="1"/>
</dbReference>
<evidence type="ECO:0000259" key="2">
    <source>
        <dbReference type="Pfam" id="PF04773"/>
    </source>
</evidence>
<keyword evidence="1" id="KW-0812">Transmembrane</keyword>
<keyword evidence="1" id="KW-0472">Membrane</keyword>
<sequence length="327" mass="36847">MSKERLQYLLNQHQAGLASSLEIAELESWYLAFEEKEDFTDTLSESAKLAAEKTLFNKINAKIDAEAIPDLIFTKPVKKITFRSRLSGIAAATVALLLVGYVAYQFYQKPELMHQSTAFGETRTVMLPDGSTVILNGNSEITYPSKWNEGGSRNVSLDGEAYFQVIHTKDHRRFTVKTSDDFSIQVLGTRFVLSKRKSGTRVVLNEGRVQCNLGKDEKDTLVLRPGELVEFSKKSSQYTRKKVQPSLYSAWKDHLLVFDNTPLKDVTTILEETYGLVVKADHQKLLERKISGSVPTGNIRILLEGIAETCNVKVRQEDNNIYISDND</sequence>
<proteinExistence type="predicted"/>
<accession>A0A1H6VT77</accession>
<reference evidence="4 5" key="1">
    <citation type="submission" date="2016-10" db="EMBL/GenBank/DDBJ databases">
        <authorList>
            <person name="de Groot N.N."/>
        </authorList>
    </citation>
    <scope>NUCLEOTIDE SEQUENCE [LARGE SCALE GENOMIC DNA]</scope>
    <source>
        <strain evidence="4 5">DSM 19938</strain>
    </source>
</reference>